<dbReference type="InterPro" id="IPR000089">
    <property type="entry name" value="Biotin_lipoyl"/>
</dbReference>
<evidence type="ECO:0000256" key="2">
    <source>
        <dbReference type="ARBA" id="ARBA00022679"/>
    </source>
</evidence>
<dbReference type="SUPFAM" id="SSF51230">
    <property type="entry name" value="Single hybrid motif"/>
    <property type="match status" value="1"/>
</dbReference>
<dbReference type="PROSITE" id="PS50968">
    <property type="entry name" value="BIOTINYL_LIPOYL"/>
    <property type="match status" value="1"/>
</dbReference>
<evidence type="ECO:0000259" key="5">
    <source>
        <dbReference type="PROSITE" id="PS50968"/>
    </source>
</evidence>
<reference evidence="6" key="1">
    <citation type="submission" date="2018-05" db="EMBL/GenBank/DDBJ databases">
        <authorList>
            <person name="Lanie J.A."/>
            <person name="Ng W.-L."/>
            <person name="Kazmierczak K.M."/>
            <person name="Andrzejewski T.M."/>
            <person name="Davidsen T.M."/>
            <person name="Wayne K.J."/>
            <person name="Tettelin H."/>
            <person name="Glass J.I."/>
            <person name="Rusch D."/>
            <person name="Podicherti R."/>
            <person name="Tsui H.-C.T."/>
            <person name="Winkler M.E."/>
        </authorList>
    </citation>
    <scope>NUCLEOTIDE SEQUENCE</scope>
</reference>
<sequence length="115" mass="12362">MTIEIKAPTFPESIAEGTVAAWHVLPGESIARDELLVDIETDKVVIEVFAPANGRLTKVIKEEGDTVESEEIIAQFEAGSIDEPITESVSERQSSTAGVVTTRLSPAARKLALEN</sequence>
<comment type="cofactor">
    <cofactor evidence="1">
        <name>(R)-lipoate</name>
        <dbReference type="ChEBI" id="CHEBI:83088"/>
    </cofactor>
</comment>
<dbReference type="InterPro" id="IPR050743">
    <property type="entry name" value="2-oxoacid_DH_E2_comp"/>
</dbReference>
<organism evidence="6">
    <name type="scientific">marine metagenome</name>
    <dbReference type="NCBI Taxonomy" id="408172"/>
    <lineage>
        <taxon>unclassified sequences</taxon>
        <taxon>metagenomes</taxon>
        <taxon>ecological metagenomes</taxon>
    </lineage>
</organism>
<gene>
    <name evidence="6" type="ORF">METZ01_LOCUS78106</name>
</gene>
<protein>
    <recommendedName>
        <fullName evidence="5">Lipoyl-binding domain-containing protein</fullName>
    </recommendedName>
</protein>
<dbReference type="GO" id="GO:0005737">
    <property type="term" value="C:cytoplasm"/>
    <property type="evidence" value="ECO:0007669"/>
    <property type="project" value="TreeGrafter"/>
</dbReference>
<proteinExistence type="predicted"/>
<dbReference type="GO" id="GO:0016407">
    <property type="term" value="F:acetyltransferase activity"/>
    <property type="evidence" value="ECO:0007669"/>
    <property type="project" value="TreeGrafter"/>
</dbReference>
<dbReference type="InterPro" id="IPR003016">
    <property type="entry name" value="2-oxoA_DH_lipoyl-BS"/>
</dbReference>
<dbReference type="Gene3D" id="2.40.50.100">
    <property type="match status" value="1"/>
</dbReference>
<keyword evidence="4" id="KW-0012">Acyltransferase</keyword>
<feature type="non-terminal residue" evidence="6">
    <location>
        <position position="115"/>
    </location>
</feature>
<dbReference type="AlphaFoldDB" id="A0A381UAJ7"/>
<keyword evidence="2" id="KW-0808">Transferase</keyword>
<dbReference type="CDD" id="cd06849">
    <property type="entry name" value="lipoyl_domain"/>
    <property type="match status" value="1"/>
</dbReference>
<dbReference type="InterPro" id="IPR011053">
    <property type="entry name" value="Single_hybrid_motif"/>
</dbReference>
<dbReference type="PANTHER" id="PTHR43178">
    <property type="entry name" value="DIHYDROLIPOAMIDE ACETYLTRANSFERASE COMPONENT OF PYRUVATE DEHYDROGENASE COMPLEX"/>
    <property type="match status" value="1"/>
</dbReference>
<dbReference type="PROSITE" id="PS00189">
    <property type="entry name" value="LIPOYL"/>
    <property type="match status" value="1"/>
</dbReference>
<dbReference type="GO" id="GO:0031405">
    <property type="term" value="F:lipoic acid binding"/>
    <property type="evidence" value="ECO:0007669"/>
    <property type="project" value="TreeGrafter"/>
</dbReference>
<accession>A0A381UAJ7</accession>
<name>A0A381UAJ7_9ZZZZ</name>
<keyword evidence="3" id="KW-0450">Lipoyl</keyword>
<dbReference type="EMBL" id="UINC01006065">
    <property type="protein sequence ID" value="SVA25252.1"/>
    <property type="molecule type" value="Genomic_DNA"/>
</dbReference>
<feature type="domain" description="Lipoyl-binding" evidence="5">
    <location>
        <begin position="2"/>
        <end position="77"/>
    </location>
</feature>
<evidence type="ECO:0000256" key="3">
    <source>
        <dbReference type="ARBA" id="ARBA00022823"/>
    </source>
</evidence>
<evidence type="ECO:0000256" key="1">
    <source>
        <dbReference type="ARBA" id="ARBA00001938"/>
    </source>
</evidence>
<evidence type="ECO:0000256" key="4">
    <source>
        <dbReference type="ARBA" id="ARBA00023315"/>
    </source>
</evidence>
<dbReference type="Pfam" id="PF00364">
    <property type="entry name" value="Biotin_lipoyl"/>
    <property type="match status" value="1"/>
</dbReference>
<evidence type="ECO:0000313" key="6">
    <source>
        <dbReference type="EMBL" id="SVA25252.1"/>
    </source>
</evidence>
<dbReference type="PANTHER" id="PTHR43178:SF5">
    <property type="entry name" value="LIPOAMIDE ACYLTRANSFERASE COMPONENT OF BRANCHED-CHAIN ALPHA-KETO ACID DEHYDROGENASE COMPLEX, MITOCHONDRIAL"/>
    <property type="match status" value="1"/>
</dbReference>